<dbReference type="RefSeq" id="WP_189202972.1">
    <property type="nucleotide sequence ID" value="NZ_BMQQ01000015.1"/>
</dbReference>
<protein>
    <submittedName>
        <fullName evidence="1">Uncharacterized protein</fullName>
    </submittedName>
</protein>
<dbReference type="AlphaFoldDB" id="A0A918H784"/>
<reference evidence="1" key="1">
    <citation type="journal article" date="2014" name="Int. J. Syst. Evol. Microbiol.">
        <title>Complete genome sequence of Corynebacterium casei LMG S-19264T (=DSM 44701T), isolated from a smear-ripened cheese.</title>
        <authorList>
            <consortium name="US DOE Joint Genome Institute (JGI-PGF)"/>
            <person name="Walter F."/>
            <person name="Albersmeier A."/>
            <person name="Kalinowski J."/>
            <person name="Ruckert C."/>
        </authorList>
    </citation>
    <scope>NUCLEOTIDE SEQUENCE</scope>
    <source>
        <strain evidence="1">JCM 3172</strain>
    </source>
</reference>
<keyword evidence="2" id="KW-1185">Reference proteome</keyword>
<dbReference type="EMBL" id="BMQQ01000015">
    <property type="protein sequence ID" value="GGT43110.1"/>
    <property type="molecule type" value="Genomic_DNA"/>
</dbReference>
<evidence type="ECO:0000313" key="1">
    <source>
        <dbReference type="EMBL" id="GGT43110.1"/>
    </source>
</evidence>
<accession>A0A918H784</accession>
<name>A0A918H784_9ACTN</name>
<proteinExistence type="predicted"/>
<sequence>MHSDENNETVEPAEHMRFARYIDALAQVPPARETALIADVLADPDRAMAESAVTRHLDRRATELLADPEFPVWTASMGDTVARFPFLTRRLAEWSLFRAVSATGGHWEPGALIAATDWLQRKVSEHSASPQALRTLAEHGRTRRVRNAARARLNG</sequence>
<evidence type="ECO:0000313" key="2">
    <source>
        <dbReference type="Proteomes" id="UP000619486"/>
    </source>
</evidence>
<gene>
    <name evidence="1" type="ORF">GCM10014713_41140</name>
</gene>
<dbReference type="Proteomes" id="UP000619486">
    <property type="component" value="Unassembled WGS sequence"/>
</dbReference>
<organism evidence="1 2">
    <name type="scientific">Streptomyces purpureus</name>
    <dbReference type="NCBI Taxonomy" id="1951"/>
    <lineage>
        <taxon>Bacteria</taxon>
        <taxon>Bacillati</taxon>
        <taxon>Actinomycetota</taxon>
        <taxon>Actinomycetes</taxon>
        <taxon>Kitasatosporales</taxon>
        <taxon>Streptomycetaceae</taxon>
        <taxon>Streptomyces</taxon>
    </lineage>
</organism>
<reference evidence="1" key="2">
    <citation type="submission" date="2020-09" db="EMBL/GenBank/DDBJ databases">
        <authorList>
            <person name="Sun Q."/>
            <person name="Ohkuma M."/>
        </authorList>
    </citation>
    <scope>NUCLEOTIDE SEQUENCE</scope>
    <source>
        <strain evidence="1">JCM 3172</strain>
    </source>
</reference>
<comment type="caution">
    <text evidence="1">The sequence shown here is derived from an EMBL/GenBank/DDBJ whole genome shotgun (WGS) entry which is preliminary data.</text>
</comment>